<dbReference type="OrthoDB" id="55778at2759"/>
<keyword evidence="1" id="KW-0175">Coiled coil</keyword>
<reference evidence="3" key="2">
    <citation type="submission" date="2021-04" db="EMBL/GenBank/DDBJ databases">
        <authorList>
            <person name="Podell S."/>
        </authorList>
    </citation>
    <scope>NUCLEOTIDE SEQUENCE</scope>
    <source>
        <strain evidence="3">Hildebrandi</strain>
    </source>
</reference>
<feature type="compositionally biased region" description="Basic and acidic residues" evidence="2">
    <location>
        <begin position="281"/>
        <end position="294"/>
    </location>
</feature>
<dbReference type="GO" id="GO:0006406">
    <property type="term" value="P:mRNA export from nucleus"/>
    <property type="evidence" value="ECO:0007669"/>
    <property type="project" value="TreeGrafter"/>
</dbReference>
<dbReference type="AlphaFoldDB" id="A0A9K3M2R2"/>
<accession>A0A9K3M2R2</accession>
<dbReference type="EMBL" id="JAGRRH010000003">
    <property type="protein sequence ID" value="KAG7372684.1"/>
    <property type="molecule type" value="Genomic_DNA"/>
</dbReference>
<feature type="compositionally biased region" description="Polar residues" evidence="2">
    <location>
        <begin position="296"/>
        <end position="309"/>
    </location>
</feature>
<dbReference type="GO" id="GO:0005643">
    <property type="term" value="C:nuclear pore"/>
    <property type="evidence" value="ECO:0007669"/>
    <property type="project" value="TreeGrafter"/>
</dbReference>
<feature type="coiled-coil region" evidence="1">
    <location>
        <begin position="40"/>
        <end position="240"/>
    </location>
</feature>
<evidence type="ECO:0000313" key="3">
    <source>
        <dbReference type="EMBL" id="KAG7372684.1"/>
    </source>
</evidence>
<feature type="region of interest" description="Disordered" evidence="2">
    <location>
        <begin position="391"/>
        <end position="418"/>
    </location>
</feature>
<sequence length="675" mass="75595">MEDENNVKRRKASTTESEEIMTMMLLSEPSPPPKGIADKLAILKHHITTLEAQITTLEAQITTLEAQITTLEAQITTLEAQITTLEAQITTPQDHITTPQDHITILEDKITSLKSQIGDVEKQLDDKERELESMKQTGNSNVANMTTEELLEYYQRRDHILQKQKELSKKQIELRKEKETISQKKETILQKQIELRKEKETILRKQKNLSKKQNELSKKQKELSKKQKELSKQLTDLENGFLKGEYYAWTSEVWKIEEVTRKGNEWQSFVRSLKDKEKFQCRYPKKRSDDEKSTPDPYNNTINGAQNSKCAVPNSATAVSSSYPQSDTAARDVVWPKDIFGNQIQTQQIAHLVPAGQSVAHKQWLNVAAAVLGIPSTATLDVKKKAARGFIPEKGTHAGGTQSKSNSDKKEKKRPKMPGTGVIHFVTNKIRFEKQKDYLDGTNPTVLIVPVMTLDGAKNWRGEGYSAICLAGYPSGSPFDVINVSNIYTEIKLGSKSLLENQHPRDAKPEEVNIACDFLRAAVLALHDMIANLSQDELTLGKNPNHKDNTLQQASEEAQNLLCKVPGPVTPLGEKPACLLTFGGHEDVDMHPAPDPLLLVLKAANIFGIMAKMKMLANGSSDDDSDISMGDIIEEEAFLEARERALRPQTWEDLARGLGQPYGYVASTNYLKQMS</sequence>
<evidence type="ECO:0000256" key="2">
    <source>
        <dbReference type="SAM" id="MobiDB-lite"/>
    </source>
</evidence>
<evidence type="ECO:0000313" key="4">
    <source>
        <dbReference type="Proteomes" id="UP000693970"/>
    </source>
</evidence>
<gene>
    <name evidence="3" type="ORF">IV203_018827</name>
</gene>
<evidence type="ECO:0000256" key="1">
    <source>
        <dbReference type="SAM" id="Coils"/>
    </source>
</evidence>
<keyword evidence="4" id="KW-1185">Reference proteome</keyword>
<reference evidence="3" key="1">
    <citation type="journal article" date="2021" name="Sci. Rep.">
        <title>Diploid genomic architecture of Nitzschia inconspicua, an elite biomass production diatom.</title>
        <authorList>
            <person name="Oliver A."/>
            <person name="Podell S."/>
            <person name="Pinowska A."/>
            <person name="Traller J.C."/>
            <person name="Smith S.R."/>
            <person name="McClure R."/>
            <person name="Beliaev A."/>
            <person name="Bohutskyi P."/>
            <person name="Hill E.A."/>
            <person name="Rabines A."/>
            <person name="Zheng H."/>
            <person name="Allen L.Z."/>
            <person name="Kuo A."/>
            <person name="Grigoriev I.V."/>
            <person name="Allen A.E."/>
            <person name="Hazlebeck D."/>
            <person name="Allen E.E."/>
        </authorList>
    </citation>
    <scope>NUCLEOTIDE SEQUENCE</scope>
    <source>
        <strain evidence="3">Hildebrandi</strain>
    </source>
</reference>
<dbReference type="Proteomes" id="UP000693970">
    <property type="component" value="Unassembled WGS sequence"/>
</dbReference>
<organism evidence="3 4">
    <name type="scientific">Nitzschia inconspicua</name>
    <dbReference type="NCBI Taxonomy" id="303405"/>
    <lineage>
        <taxon>Eukaryota</taxon>
        <taxon>Sar</taxon>
        <taxon>Stramenopiles</taxon>
        <taxon>Ochrophyta</taxon>
        <taxon>Bacillariophyta</taxon>
        <taxon>Bacillariophyceae</taxon>
        <taxon>Bacillariophycidae</taxon>
        <taxon>Bacillariales</taxon>
        <taxon>Bacillariaceae</taxon>
        <taxon>Nitzschia</taxon>
    </lineage>
</organism>
<dbReference type="GO" id="GO:0017056">
    <property type="term" value="F:structural constituent of nuclear pore"/>
    <property type="evidence" value="ECO:0007669"/>
    <property type="project" value="TreeGrafter"/>
</dbReference>
<dbReference type="PANTHER" id="PTHR18898">
    <property type="entry name" value="NUCLEOPROTEIN TPR-RELATED"/>
    <property type="match status" value="1"/>
</dbReference>
<name>A0A9K3M2R2_9STRA</name>
<comment type="caution">
    <text evidence="3">The sequence shown here is derived from an EMBL/GenBank/DDBJ whole genome shotgun (WGS) entry which is preliminary data.</text>
</comment>
<proteinExistence type="predicted"/>
<dbReference type="PANTHER" id="PTHR18898:SF2">
    <property type="entry name" value="NUCLEOPROTEIN TPR"/>
    <property type="match status" value="1"/>
</dbReference>
<feature type="region of interest" description="Disordered" evidence="2">
    <location>
        <begin position="281"/>
        <end position="309"/>
    </location>
</feature>
<protein>
    <submittedName>
        <fullName evidence="3">Uncharacterized protein</fullName>
    </submittedName>
</protein>